<evidence type="ECO:0000313" key="2">
    <source>
        <dbReference type="EMBL" id="KAK7242771.1"/>
    </source>
</evidence>
<evidence type="ECO:0000256" key="1">
    <source>
        <dbReference type="SAM" id="MobiDB-lite"/>
    </source>
</evidence>
<accession>A0ABR1G2N8</accession>
<proteinExistence type="predicted"/>
<reference evidence="2 3" key="1">
    <citation type="submission" date="2024-03" db="EMBL/GenBank/DDBJ databases">
        <title>Aureococcus anophagefferens CCMP1851 and Kratosvirus quantuckense: Draft genome of a second virus-susceptible host strain in the model system.</title>
        <authorList>
            <person name="Chase E."/>
            <person name="Truchon A.R."/>
            <person name="Schepens W."/>
            <person name="Wilhelm S.W."/>
        </authorList>
    </citation>
    <scope>NUCLEOTIDE SEQUENCE [LARGE SCALE GENOMIC DNA]</scope>
    <source>
        <strain evidence="2 3">CCMP1851</strain>
    </source>
</reference>
<feature type="compositionally biased region" description="Basic and acidic residues" evidence="1">
    <location>
        <begin position="86"/>
        <end position="103"/>
    </location>
</feature>
<dbReference type="EMBL" id="JBBJCI010000140">
    <property type="protein sequence ID" value="KAK7242771.1"/>
    <property type="molecule type" value="Genomic_DNA"/>
</dbReference>
<evidence type="ECO:0000313" key="3">
    <source>
        <dbReference type="Proteomes" id="UP001363151"/>
    </source>
</evidence>
<feature type="compositionally biased region" description="Basic and acidic residues" evidence="1">
    <location>
        <begin position="7"/>
        <end position="38"/>
    </location>
</feature>
<feature type="region of interest" description="Disordered" evidence="1">
    <location>
        <begin position="344"/>
        <end position="365"/>
    </location>
</feature>
<organism evidence="2 3">
    <name type="scientific">Aureococcus anophagefferens</name>
    <name type="common">Harmful bloom alga</name>
    <dbReference type="NCBI Taxonomy" id="44056"/>
    <lineage>
        <taxon>Eukaryota</taxon>
        <taxon>Sar</taxon>
        <taxon>Stramenopiles</taxon>
        <taxon>Ochrophyta</taxon>
        <taxon>Pelagophyceae</taxon>
        <taxon>Pelagomonadales</taxon>
        <taxon>Pelagomonadaceae</taxon>
        <taxon>Aureococcus</taxon>
    </lineage>
</organism>
<sequence>MPQRTAVEQRKLDRKAAKREEENLECETRKKRYDDFKNSDAAPGPHRDKKLKKLHDDWYDYYAATTNGKRQIKREEQNSLSNNLHKKLEAARADDTLRETTKKRKVDDLAAQAAAAKEKTQAAITKARNDAKRQKVIDLREDARAVAADASLAPSTRKRKLSTLAKQVAAAEEDTHEAQMGRQRRAAYATLADDRATLLEAHGGEAYASTAAAKAGLDEVVEEGKRLLDAWCEENPRVAFAVAVTDLGNEAAEATLIGERATTKRYVGTADDVPLVAIPLVTSDKAWEASALEARLIWYAVRKYGDRILNTYLGAGLFSQDKAVGSIFLAAMPTAKPLAVRSPIRAPAKEPGLPPSKTPRGPRPAYDAAADRTVVLVRDPGEYHVLRTYDGFLTTAWWINADTGVSHSMDEPHVTRVKARIALDKAKDAKMNQKHRRPWMLGPGGTLCPWPLQVAEPAAKRRRVPLPRAAKRDDVKYV</sequence>
<protein>
    <submittedName>
        <fullName evidence="2">Uncharacterized protein</fullName>
    </submittedName>
</protein>
<feature type="region of interest" description="Disordered" evidence="1">
    <location>
        <begin position="78"/>
        <end position="103"/>
    </location>
</feature>
<dbReference type="Proteomes" id="UP001363151">
    <property type="component" value="Unassembled WGS sequence"/>
</dbReference>
<comment type="caution">
    <text evidence="2">The sequence shown here is derived from an EMBL/GenBank/DDBJ whole genome shotgun (WGS) entry which is preliminary data.</text>
</comment>
<gene>
    <name evidence="2" type="ORF">SO694_00015112</name>
</gene>
<name>A0ABR1G2N8_AURAN</name>
<feature type="region of interest" description="Disordered" evidence="1">
    <location>
        <begin position="1"/>
        <end position="51"/>
    </location>
</feature>
<keyword evidence="3" id="KW-1185">Reference proteome</keyword>